<organism evidence="3 4">
    <name type="scientific">Pseudonocardia eucalypti</name>
    <dbReference type="NCBI Taxonomy" id="648755"/>
    <lineage>
        <taxon>Bacteria</taxon>
        <taxon>Bacillati</taxon>
        <taxon>Actinomycetota</taxon>
        <taxon>Actinomycetes</taxon>
        <taxon>Pseudonocardiales</taxon>
        <taxon>Pseudonocardiaceae</taxon>
        <taxon>Pseudonocardia</taxon>
    </lineage>
</organism>
<dbReference type="RefSeq" id="WP_185061470.1">
    <property type="nucleotide sequence ID" value="NZ_BAABJP010000041.1"/>
</dbReference>
<feature type="compositionally biased region" description="Acidic residues" evidence="1">
    <location>
        <begin position="302"/>
        <end position="318"/>
    </location>
</feature>
<proteinExistence type="predicted"/>
<reference evidence="4" key="1">
    <citation type="journal article" date="2019" name="Int. J. Syst. Evol. Microbiol.">
        <title>The Global Catalogue of Microorganisms (GCM) 10K type strain sequencing project: providing services to taxonomists for standard genome sequencing and annotation.</title>
        <authorList>
            <consortium name="The Broad Institute Genomics Platform"/>
            <consortium name="The Broad Institute Genome Sequencing Center for Infectious Disease"/>
            <person name="Wu L."/>
            <person name="Ma J."/>
        </authorList>
    </citation>
    <scope>NUCLEOTIDE SEQUENCE [LARGE SCALE GENOMIC DNA]</scope>
    <source>
        <strain evidence="4">JCM 18303</strain>
    </source>
</reference>
<evidence type="ECO:0000313" key="3">
    <source>
        <dbReference type="EMBL" id="GAA5168988.1"/>
    </source>
</evidence>
<evidence type="ECO:0008006" key="5">
    <source>
        <dbReference type="Google" id="ProtNLM"/>
    </source>
</evidence>
<keyword evidence="2" id="KW-0812">Transmembrane</keyword>
<accession>A0ABP9QX09</accession>
<evidence type="ECO:0000256" key="1">
    <source>
        <dbReference type="SAM" id="MobiDB-lite"/>
    </source>
</evidence>
<gene>
    <name evidence="3" type="ORF">GCM10023321_63870</name>
</gene>
<protein>
    <recommendedName>
        <fullName evidence="5">PrgI family protein</fullName>
    </recommendedName>
</protein>
<feature type="transmembrane region" description="Helical" evidence="2">
    <location>
        <begin position="20"/>
        <end position="39"/>
    </location>
</feature>
<evidence type="ECO:0000256" key="2">
    <source>
        <dbReference type="SAM" id="Phobius"/>
    </source>
</evidence>
<keyword evidence="4" id="KW-1185">Reference proteome</keyword>
<comment type="caution">
    <text evidence="3">The sequence shown here is derived from an EMBL/GenBank/DDBJ whole genome shotgun (WGS) entry which is preliminary data.</text>
</comment>
<feature type="region of interest" description="Disordered" evidence="1">
    <location>
        <begin position="292"/>
        <end position="374"/>
    </location>
</feature>
<dbReference type="Proteomes" id="UP001428817">
    <property type="component" value="Unassembled WGS sequence"/>
</dbReference>
<keyword evidence="2" id="KW-0472">Membrane</keyword>
<evidence type="ECO:0000313" key="4">
    <source>
        <dbReference type="Proteomes" id="UP001428817"/>
    </source>
</evidence>
<feature type="transmembrane region" description="Helical" evidence="2">
    <location>
        <begin position="45"/>
        <end position="67"/>
    </location>
</feature>
<name>A0ABP9QX09_9PSEU</name>
<dbReference type="Pfam" id="PF12666">
    <property type="entry name" value="PrgI"/>
    <property type="match status" value="1"/>
</dbReference>
<dbReference type="InterPro" id="IPR024414">
    <property type="entry name" value="Uncharacterised_PrgI"/>
</dbReference>
<dbReference type="EMBL" id="BAABJP010000041">
    <property type="protein sequence ID" value="GAA5168988.1"/>
    <property type="molecule type" value="Genomic_DNA"/>
</dbReference>
<keyword evidence="2" id="KW-1133">Transmembrane helix</keyword>
<sequence length="374" mass="39709">MSSVPIPADIDIEDKIVGELTGRQVLILTAGAVLLYGAWAACRAVLPFAVFVYLAAPIAGATLALALGRRDGLTLDRWLWAAARHFVTTRPLPAEEHIEPAGGWGVVRRPSAPVLLPDRGVGETGGIGVVDLGRHGLAVLAAVSTLNFHLRAPAEQQALVAAFAGYLHSLTDPIQLLIRALPLDLSTHVNTLDHTAPVLGHPALSAAAAEHADYLAELAHQEYLRRQVILVLREPLRVSPTTRNPQLLADGDRVSLTRLARRLTEAIDLLAPAGLAVTALNATQATAVLDHAYRPNPPDALPPDDDDLLDEDLDEPLGPEDSGGPPADHIPAAQELPAELPPDRASHGGGEDCDANGAARAERAWYPPADRWRS</sequence>
<feature type="compositionally biased region" description="Basic and acidic residues" evidence="1">
    <location>
        <begin position="341"/>
        <end position="350"/>
    </location>
</feature>